<dbReference type="Pfam" id="PF03446">
    <property type="entry name" value="NAD_binding_2"/>
    <property type="match status" value="1"/>
</dbReference>
<evidence type="ECO:0000313" key="3">
    <source>
        <dbReference type="EMBL" id="GGD81521.1"/>
    </source>
</evidence>
<dbReference type="InterPro" id="IPR013328">
    <property type="entry name" value="6PGD_dom2"/>
</dbReference>
<evidence type="ECO:0000313" key="6">
    <source>
        <dbReference type="Proteomes" id="UP000597138"/>
    </source>
</evidence>
<dbReference type="PANTHER" id="PTHR43580">
    <property type="entry name" value="OXIDOREDUCTASE GLYR1-RELATED"/>
    <property type="match status" value="1"/>
</dbReference>
<evidence type="ECO:0000313" key="4">
    <source>
        <dbReference type="EMBL" id="KDR34632.1"/>
    </source>
</evidence>
<dbReference type="EMBL" id="JFHE01000012">
    <property type="protein sequence ID" value="KDR34632.1"/>
    <property type="molecule type" value="Genomic_DNA"/>
</dbReference>
<dbReference type="Gene3D" id="3.40.50.720">
    <property type="entry name" value="NAD(P)-binding Rossmann-like Domain"/>
    <property type="match status" value="1"/>
</dbReference>
<dbReference type="STRING" id="1071679.BG57_05135"/>
<dbReference type="InterPro" id="IPR008927">
    <property type="entry name" value="6-PGluconate_DH-like_C_sf"/>
</dbReference>
<proteinExistence type="predicted"/>
<dbReference type="InterPro" id="IPR051265">
    <property type="entry name" value="HIBADH-related_NP60_sf"/>
</dbReference>
<dbReference type="InterPro" id="IPR036291">
    <property type="entry name" value="NAD(P)-bd_dom_sf"/>
</dbReference>
<dbReference type="Proteomes" id="UP000027439">
    <property type="component" value="Unassembled WGS sequence"/>
</dbReference>
<gene>
    <name evidence="4" type="ORF">BG57_05135</name>
    <name evidence="3" type="ORF">GCM10010985_40010</name>
</gene>
<accession>A0A069P2I3</accession>
<dbReference type="Pfam" id="PF09130">
    <property type="entry name" value="DUF1932"/>
    <property type="match status" value="1"/>
</dbReference>
<evidence type="ECO:0000259" key="2">
    <source>
        <dbReference type="Pfam" id="PF09130"/>
    </source>
</evidence>
<dbReference type="SUPFAM" id="SSF51735">
    <property type="entry name" value="NAD(P)-binding Rossmann-fold domains"/>
    <property type="match status" value="1"/>
</dbReference>
<reference evidence="3" key="4">
    <citation type="submission" date="2024-05" db="EMBL/GenBank/DDBJ databases">
        <authorList>
            <person name="Sun Q."/>
            <person name="Zhou Y."/>
        </authorList>
    </citation>
    <scope>NUCLEOTIDE SEQUENCE</scope>
    <source>
        <strain evidence="3">CGMCC 1.11013</strain>
    </source>
</reference>
<dbReference type="EMBL" id="BMEG01000006">
    <property type="protein sequence ID" value="GGD81521.1"/>
    <property type="molecule type" value="Genomic_DNA"/>
</dbReference>
<protein>
    <submittedName>
        <fullName evidence="4">6-phosphogluconate dehydrogenase</fullName>
    </submittedName>
</protein>
<reference evidence="3" key="1">
    <citation type="journal article" date="2014" name="Int. J. Syst. Evol. Microbiol.">
        <title>Complete genome of a new Firmicutes species belonging to the dominant human colonic microbiota ('Ruminococcus bicirculans') reveals two chromosomes and a selective capacity to utilize plant glucans.</title>
        <authorList>
            <consortium name="NISC Comparative Sequencing Program"/>
            <person name="Wegmann U."/>
            <person name="Louis P."/>
            <person name="Goesmann A."/>
            <person name="Henrissat B."/>
            <person name="Duncan S.H."/>
            <person name="Flint H.J."/>
        </authorList>
    </citation>
    <scope>NUCLEOTIDE SEQUENCE</scope>
    <source>
        <strain evidence="3">CGMCC 1.11013</strain>
    </source>
</reference>
<dbReference type="PANTHER" id="PTHR43580:SF2">
    <property type="entry name" value="CYTOKINE-LIKE NUCLEAR FACTOR N-PAC"/>
    <property type="match status" value="1"/>
</dbReference>
<dbReference type="InterPro" id="IPR006115">
    <property type="entry name" value="6PGDH_NADP-bd"/>
</dbReference>
<feature type="domain" description="6-phosphogluconate dehydrogenase NADP-binding" evidence="1">
    <location>
        <begin position="5"/>
        <end position="124"/>
    </location>
</feature>
<keyword evidence="6" id="KW-1185">Reference proteome</keyword>
<dbReference type="AlphaFoldDB" id="A0A069P2I3"/>
<dbReference type="RefSeq" id="WP_075583146.1">
    <property type="nucleotide sequence ID" value="NZ_BMEG01000006.1"/>
</dbReference>
<evidence type="ECO:0000259" key="1">
    <source>
        <dbReference type="Pfam" id="PF03446"/>
    </source>
</evidence>
<comment type="caution">
    <text evidence="4">The sequence shown here is derived from an EMBL/GenBank/DDBJ whole genome shotgun (WGS) entry which is preliminary data.</text>
</comment>
<reference evidence="6" key="3">
    <citation type="journal article" date="2019" name="Int. J. Syst. Evol. Microbiol.">
        <title>The Global Catalogue of Microorganisms (GCM) 10K type strain sequencing project: providing services to taxonomists for standard genome sequencing and annotation.</title>
        <authorList>
            <consortium name="The Broad Institute Genomics Platform"/>
            <consortium name="The Broad Institute Genome Sequencing Center for Infectious Disease"/>
            <person name="Wu L."/>
            <person name="Ma J."/>
        </authorList>
    </citation>
    <scope>NUCLEOTIDE SEQUENCE [LARGE SCALE GENOMIC DNA]</scope>
    <source>
        <strain evidence="6">CGMCC 1.11013</strain>
    </source>
</reference>
<evidence type="ECO:0000313" key="5">
    <source>
        <dbReference type="Proteomes" id="UP000027439"/>
    </source>
</evidence>
<organism evidence="4 5">
    <name type="scientific">Caballeronia grimmiae</name>
    <dbReference type="NCBI Taxonomy" id="1071679"/>
    <lineage>
        <taxon>Bacteria</taxon>
        <taxon>Pseudomonadati</taxon>
        <taxon>Pseudomonadota</taxon>
        <taxon>Betaproteobacteria</taxon>
        <taxon>Burkholderiales</taxon>
        <taxon>Burkholderiaceae</taxon>
        <taxon>Caballeronia</taxon>
    </lineage>
</organism>
<dbReference type="GO" id="GO:0050661">
    <property type="term" value="F:NADP binding"/>
    <property type="evidence" value="ECO:0007669"/>
    <property type="project" value="InterPro"/>
</dbReference>
<name>A0A069P2I3_9BURK</name>
<dbReference type="InterPro" id="IPR015814">
    <property type="entry name" value="Pgluconate_DH_NAD-bd_C"/>
</dbReference>
<dbReference type="Proteomes" id="UP000597138">
    <property type="component" value="Unassembled WGS sequence"/>
</dbReference>
<dbReference type="Gene3D" id="1.10.1040.10">
    <property type="entry name" value="N-(1-d-carboxylethyl)-l-norvaline Dehydrogenase, domain 2"/>
    <property type="match status" value="1"/>
</dbReference>
<dbReference type="SUPFAM" id="SSF48179">
    <property type="entry name" value="6-phosphogluconate dehydrogenase C-terminal domain-like"/>
    <property type="match status" value="1"/>
</dbReference>
<sequence length="274" mass="28022">MTRLTIALVGAGSMGSAVGKLLSASGTRVLTTLEGRSAASAARAREAGMEDATLDELAASDFILSIVPPAVALDTAERLAPALTRAANKAVYIDCNAISPQTVATIAQTVDATGAAFVDGGIIGMPSSPKFYFSGPHAPLASALGDAGLAVRLLDGPVGAASALKMSYAGITKGLTALGSAMSLAAMRNGAGQALLDELAESQPEISAWLASNVPRMPPKAYRWVAEMEEIAAFIGDGFAEHRIYEGAAGLYARLATDKTATDALSRFFSETAR</sequence>
<feature type="domain" description="Phosphogluconate dehydrogenase NAD-binding putative C-terminal" evidence="2">
    <location>
        <begin position="187"/>
        <end position="254"/>
    </location>
</feature>
<dbReference type="eggNOG" id="COG2084">
    <property type="taxonomic scope" value="Bacteria"/>
</dbReference>
<reference evidence="4 5" key="2">
    <citation type="submission" date="2014-03" db="EMBL/GenBank/DDBJ databases">
        <title>Draft Genome Sequences of Four Burkholderia Strains.</title>
        <authorList>
            <person name="Liu X.Y."/>
            <person name="Li C.X."/>
            <person name="Xu J.H."/>
        </authorList>
    </citation>
    <scope>NUCLEOTIDE SEQUENCE [LARGE SCALE GENOMIC DNA]</scope>
    <source>
        <strain evidence="4 5">R27</strain>
    </source>
</reference>